<organism evidence="5">
    <name type="scientific">uncultured Mycobacterium sp</name>
    <dbReference type="NCBI Taxonomy" id="171292"/>
    <lineage>
        <taxon>Bacteria</taxon>
        <taxon>Bacillati</taxon>
        <taxon>Actinomycetota</taxon>
        <taxon>Actinomycetes</taxon>
        <taxon>Mycobacteriales</taxon>
        <taxon>Mycobacteriaceae</taxon>
        <taxon>Mycobacterium</taxon>
        <taxon>environmental samples</taxon>
    </lineage>
</organism>
<dbReference type="Gene3D" id="3.40.50.12780">
    <property type="entry name" value="N-terminal domain of ligase-like"/>
    <property type="match status" value="1"/>
</dbReference>
<name>A0A1Y5PJ13_9MYCO</name>
<comment type="similarity">
    <text evidence="1">Belongs to the ATP-dependent AMP-binding enzyme family.</text>
</comment>
<dbReference type="InterPro" id="IPR042099">
    <property type="entry name" value="ANL_N_sf"/>
</dbReference>
<accession>A0A1Y5PJ13</accession>
<reference evidence="5" key="1">
    <citation type="submission" date="2016-03" db="EMBL/GenBank/DDBJ databases">
        <authorList>
            <person name="Ploux O."/>
        </authorList>
    </citation>
    <scope>NUCLEOTIDE SEQUENCE</scope>
    <source>
        <strain evidence="5">UC10</strain>
    </source>
</reference>
<evidence type="ECO:0000256" key="3">
    <source>
        <dbReference type="SAM" id="MobiDB-lite"/>
    </source>
</evidence>
<dbReference type="InterPro" id="IPR020845">
    <property type="entry name" value="AMP-binding_CS"/>
</dbReference>
<dbReference type="PANTHER" id="PTHR43201:SF5">
    <property type="entry name" value="MEDIUM-CHAIN ACYL-COA LIGASE ACSF2, MITOCHONDRIAL"/>
    <property type="match status" value="1"/>
</dbReference>
<dbReference type="AlphaFoldDB" id="A0A1Y5PJ13"/>
<dbReference type="Pfam" id="PF00501">
    <property type="entry name" value="AMP-binding"/>
    <property type="match status" value="1"/>
</dbReference>
<dbReference type="GO" id="GO:0031956">
    <property type="term" value="F:medium-chain fatty acid-CoA ligase activity"/>
    <property type="evidence" value="ECO:0007669"/>
    <property type="project" value="TreeGrafter"/>
</dbReference>
<dbReference type="PANTHER" id="PTHR43201">
    <property type="entry name" value="ACYL-COA SYNTHETASE"/>
    <property type="match status" value="1"/>
</dbReference>
<dbReference type="InterPro" id="IPR045851">
    <property type="entry name" value="AMP-bd_C_sf"/>
</dbReference>
<evidence type="ECO:0000259" key="4">
    <source>
        <dbReference type="Pfam" id="PF00501"/>
    </source>
</evidence>
<dbReference type="InterPro" id="IPR000873">
    <property type="entry name" value="AMP-dep_synth/lig_dom"/>
</dbReference>
<keyword evidence="2 5" id="KW-0436">Ligase</keyword>
<feature type="domain" description="AMP-dependent synthetase/ligase" evidence="4">
    <location>
        <begin position="43"/>
        <end position="287"/>
    </location>
</feature>
<dbReference type="PROSITE" id="PS00455">
    <property type="entry name" value="AMP_BINDING"/>
    <property type="match status" value="1"/>
</dbReference>
<protein>
    <submittedName>
        <fullName evidence="5">AMP-dependent synthetase and ligase</fullName>
    </submittedName>
</protein>
<feature type="region of interest" description="Disordered" evidence="3">
    <location>
        <begin position="1"/>
        <end position="22"/>
    </location>
</feature>
<dbReference type="EMBL" id="FLQS01000056">
    <property type="protein sequence ID" value="SBS78673.1"/>
    <property type="molecule type" value="Genomic_DNA"/>
</dbReference>
<proteinExistence type="inferred from homology"/>
<sequence length="459" mass="49395">MGSSRPPQACSHGKPTLAGGRIITGFPPFPGARSIRSLRKEAAAEPRPPRVGPDDPCAVLYTTGSTGPAKPSLYLHRNFCQVFRNAQHSWRWDPDNEIPVDMAVFPAFLFIPISAGGTMVVPPIDFARQGPAQVDSAGLIQVINDCKVGSFFAAPILIENLAQEALARNLTMPSLKRVIGAGAPISGPVEEMMNAVMAPGGEVAANYGATEAMPSTELGSREHLDGLWDLTERGAGVCVGYALPGVELKVIDIVDGPIDSVEETSELPTGHIGEILVRGRHVSPEYYLDPESTRKNKVPDPHGDWHRFGDVGYLDAQGRLWVCGRVSQRVKAAGGNVFPLQVEPLFDAHPKVRRSGLVGVPGPAGELPVLCVEIEPDVGKDELDRLRRELLALAADSEMANTIHAILFKDTLPVDPRHNSKIERGRLAKWAARQLLSGSRPVPQSDFRRLATLASDDGS</sequence>
<gene>
    <name evidence="5" type="ORF">MHPYR_60161</name>
</gene>
<dbReference type="GO" id="GO:0006631">
    <property type="term" value="P:fatty acid metabolic process"/>
    <property type="evidence" value="ECO:0007669"/>
    <property type="project" value="TreeGrafter"/>
</dbReference>
<dbReference type="SUPFAM" id="SSF56801">
    <property type="entry name" value="Acetyl-CoA synthetase-like"/>
    <property type="match status" value="1"/>
</dbReference>
<evidence type="ECO:0000313" key="5">
    <source>
        <dbReference type="EMBL" id="SBS78673.1"/>
    </source>
</evidence>
<dbReference type="Gene3D" id="3.30.300.30">
    <property type="match status" value="1"/>
</dbReference>
<evidence type="ECO:0000256" key="1">
    <source>
        <dbReference type="ARBA" id="ARBA00006432"/>
    </source>
</evidence>
<evidence type="ECO:0000256" key="2">
    <source>
        <dbReference type="ARBA" id="ARBA00022598"/>
    </source>
</evidence>